<organism evidence="1 2">
    <name type="scientific">Actinomadura geliboluensis</name>
    <dbReference type="NCBI Taxonomy" id="882440"/>
    <lineage>
        <taxon>Bacteria</taxon>
        <taxon>Bacillati</taxon>
        <taxon>Actinomycetota</taxon>
        <taxon>Actinomycetes</taxon>
        <taxon>Streptosporangiales</taxon>
        <taxon>Thermomonosporaceae</taxon>
        <taxon>Actinomadura</taxon>
    </lineage>
</organism>
<gene>
    <name evidence="1" type="ORF">ETD96_25840</name>
</gene>
<dbReference type="InterPro" id="IPR047789">
    <property type="entry name" value="CU044_5270-like"/>
</dbReference>
<dbReference type="RefSeq" id="WP_138639078.1">
    <property type="nucleotide sequence ID" value="NZ_VCKZ01000212.1"/>
</dbReference>
<dbReference type="OrthoDB" id="3509545at2"/>
<name>A0A5S4GMT7_9ACTN</name>
<evidence type="ECO:0008006" key="3">
    <source>
        <dbReference type="Google" id="ProtNLM"/>
    </source>
</evidence>
<accession>A0A5S4GMT7</accession>
<dbReference type="AlphaFoldDB" id="A0A5S4GMT7"/>
<protein>
    <recommendedName>
        <fullName evidence="3">CU044_5270 family protein</fullName>
    </recommendedName>
</protein>
<dbReference type="EMBL" id="VCKZ01000212">
    <property type="protein sequence ID" value="TMR34119.1"/>
    <property type="molecule type" value="Genomic_DNA"/>
</dbReference>
<reference evidence="1 2" key="1">
    <citation type="submission" date="2019-05" db="EMBL/GenBank/DDBJ databases">
        <title>Draft genome sequence of Actinomadura geliboluensis A8036.</title>
        <authorList>
            <person name="Saricaoglu S."/>
            <person name="Isik K."/>
        </authorList>
    </citation>
    <scope>NUCLEOTIDE SEQUENCE [LARGE SCALE GENOMIC DNA]</scope>
    <source>
        <strain evidence="1 2">A8036</strain>
    </source>
</reference>
<sequence length="354" mass="38484">MNDIEERVRAFRDEIAAPDAERLAPGRARLVAAASGRRSGRRAGPRVPAWRLAAAGTAVAVLGVPAAIAVLDDGPARNGGGPPPVSATPVSAAAFLEGAAREIEQRFDYRPGNHQWVYTKVFHAGADPRVPQYEVQRETWVRFDGLKSAGYTMGADGKRKLEIEDEGWVKTEPDGEERTPAQWYDYLRTLSKTPEEQLSELRKQADAYAAQRGMGKAGFRQGRDQWVFARLGHYLSLEQSMPEPARGAIFRTIALIPGVEVRQGVRDALGRPGVGLARTGGDGVRTEFVLDPGSYAYLGMRLVNVKAQTLPYSLGKSTPTSRPLLKPKHVPAGKVLVDTALEATGMVQRPGQRP</sequence>
<keyword evidence="2" id="KW-1185">Reference proteome</keyword>
<dbReference type="NCBIfam" id="NF038083">
    <property type="entry name" value="CU044_5270_fam"/>
    <property type="match status" value="1"/>
</dbReference>
<dbReference type="Proteomes" id="UP000305238">
    <property type="component" value="Unassembled WGS sequence"/>
</dbReference>
<evidence type="ECO:0000313" key="1">
    <source>
        <dbReference type="EMBL" id="TMR34119.1"/>
    </source>
</evidence>
<comment type="caution">
    <text evidence="1">The sequence shown here is derived from an EMBL/GenBank/DDBJ whole genome shotgun (WGS) entry which is preliminary data.</text>
</comment>
<evidence type="ECO:0000313" key="2">
    <source>
        <dbReference type="Proteomes" id="UP000305238"/>
    </source>
</evidence>
<proteinExistence type="predicted"/>